<dbReference type="OrthoDB" id="74360at2759"/>
<dbReference type="InterPro" id="IPR051209">
    <property type="entry name" value="FAD-bind_Monooxygenase_sf"/>
</dbReference>
<keyword evidence="2" id="KW-0285">Flavoprotein</keyword>
<dbReference type="Gene3D" id="3.50.50.60">
    <property type="entry name" value="FAD/NAD(P)-binding domain"/>
    <property type="match status" value="2"/>
</dbReference>
<evidence type="ECO:0000313" key="7">
    <source>
        <dbReference type="Proteomes" id="UP000799757"/>
    </source>
</evidence>
<evidence type="ECO:0000256" key="5">
    <source>
        <dbReference type="SAM" id="MobiDB-lite"/>
    </source>
</evidence>
<dbReference type="GO" id="GO:0050660">
    <property type="term" value="F:flavin adenine dinucleotide binding"/>
    <property type="evidence" value="ECO:0007669"/>
    <property type="project" value="InterPro"/>
</dbReference>
<dbReference type="AlphaFoldDB" id="A0A6A6XHS5"/>
<gene>
    <name evidence="6" type="ORF">K505DRAFT_238740</name>
</gene>
<proteinExistence type="inferred from homology"/>
<protein>
    <submittedName>
        <fullName evidence="6">Cyclohexanone monooxygenase</fullName>
    </submittedName>
</protein>
<organism evidence="6 7">
    <name type="scientific">Melanomma pulvis-pyrius CBS 109.77</name>
    <dbReference type="NCBI Taxonomy" id="1314802"/>
    <lineage>
        <taxon>Eukaryota</taxon>
        <taxon>Fungi</taxon>
        <taxon>Dikarya</taxon>
        <taxon>Ascomycota</taxon>
        <taxon>Pezizomycotina</taxon>
        <taxon>Dothideomycetes</taxon>
        <taxon>Pleosporomycetidae</taxon>
        <taxon>Pleosporales</taxon>
        <taxon>Melanommataceae</taxon>
        <taxon>Melanomma</taxon>
    </lineage>
</organism>
<dbReference type="Proteomes" id="UP000799757">
    <property type="component" value="Unassembled WGS sequence"/>
</dbReference>
<dbReference type="InterPro" id="IPR036188">
    <property type="entry name" value="FAD/NAD-bd_sf"/>
</dbReference>
<keyword evidence="7" id="KW-1185">Reference proteome</keyword>
<name>A0A6A6XHS5_9PLEO</name>
<dbReference type="PANTHER" id="PTHR42877">
    <property type="entry name" value="L-ORNITHINE N(5)-MONOOXYGENASE-RELATED"/>
    <property type="match status" value="1"/>
</dbReference>
<dbReference type="PANTHER" id="PTHR42877:SF8">
    <property type="entry name" value="MONOOXYGENASE"/>
    <property type="match status" value="1"/>
</dbReference>
<accession>A0A6A6XHS5</accession>
<feature type="region of interest" description="Disordered" evidence="5">
    <location>
        <begin position="241"/>
        <end position="270"/>
    </location>
</feature>
<keyword evidence="4" id="KW-0560">Oxidoreductase</keyword>
<evidence type="ECO:0000256" key="1">
    <source>
        <dbReference type="ARBA" id="ARBA00010139"/>
    </source>
</evidence>
<dbReference type="EMBL" id="MU001843">
    <property type="protein sequence ID" value="KAF2795962.1"/>
    <property type="molecule type" value="Genomic_DNA"/>
</dbReference>
<dbReference type="InterPro" id="IPR020946">
    <property type="entry name" value="Flavin_mOase-like"/>
</dbReference>
<comment type="similarity">
    <text evidence="1">Belongs to the FAD-binding monooxygenase family.</text>
</comment>
<evidence type="ECO:0000313" key="6">
    <source>
        <dbReference type="EMBL" id="KAF2795962.1"/>
    </source>
</evidence>
<dbReference type="SUPFAM" id="SSF51905">
    <property type="entry name" value="FAD/NAD(P)-binding domain"/>
    <property type="match status" value="3"/>
</dbReference>
<sequence>MGSWTPSADDHVPYSVREQWHSQPGHLRVICAGAGAAGLCVAYKMKHMKFTNYDLVCYDKNPEVGGTWYENRYPGCACDVPAHAYTYSFEPNPNWSSFYAYAPEIRQYFEDFAQKHGLMPYIKLNSRILSATWSEEKGIYYVEVKTEGRITHDWCHVFINGTGFLNDWKWPDIEGIHNFKGTLMHSANWDSDIDWTGKRVAVIGTGSSSIQMVPQIQKTASHLTCFMRSVTWISPSVGGSVLDEDRKKTNDENSSSVPHGQHFYSEEEKEKFRTNPDYHLEYRRNLEGTVNKLFDMFISGSQASEDAQKTMKAEMLRRIGPGHEDLKKRLVPSWPPGCRRITPGDGYLEALVKPNVTTVHQEIERVVAEGVIDSTGQLHEVDILACATGFNLAFLPRFDVRGVNNVKMADEFNPEPRVYLSVTVPKFPNYFIVNGVRGQWASGTALPAHEIAVEYILKCAKKIQADGIRALEVKEEAVDQLYEHIDAWHQRSVWNASCKSWYKNNISGGKLWIWAGSALHYVKTMMEPRYEHYNVRYWNSNMFAFLGNGRVEAEFLAQTGALTGSESNARLAPYLRNEDVPFKI</sequence>
<keyword evidence="3" id="KW-0274">FAD</keyword>
<dbReference type="GO" id="GO:0050661">
    <property type="term" value="F:NADP binding"/>
    <property type="evidence" value="ECO:0007669"/>
    <property type="project" value="InterPro"/>
</dbReference>
<dbReference type="Pfam" id="PF00743">
    <property type="entry name" value="FMO-like"/>
    <property type="match status" value="1"/>
</dbReference>
<reference evidence="6" key="1">
    <citation type="journal article" date="2020" name="Stud. Mycol.">
        <title>101 Dothideomycetes genomes: a test case for predicting lifestyles and emergence of pathogens.</title>
        <authorList>
            <person name="Haridas S."/>
            <person name="Albert R."/>
            <person name="Binder M."/>
            <person name="Bloem J."/>
            <person name="Labutti K."/>
            <person name="Salamov A."/>
            <person name="Andreopoulos B."/>
            <person name="Baker S."/>
            <person name="Barry K."/>
            <person name="Bills G."/>
            <person name="Bluhm B."/>
            <person name="Cannon C."/>
            <person name="Castanera R."/>
            <person name="Culley D."/>
            <person name="Daum C."/>
            <person name="Ezra D."/>
            <person name="Gonzalez J."/>
            <person name="Henrissat B."/>
            <person name="Kuo A."/>
            <person name="Liang C."/>
            <person name="Lipzen A."/>
            <person name="Lutzoni F."/>
            <person name="Magnuson J."/>
            <person name="Mondo S."/>
            <person name="Nolan M."/>
            <person name="Ohm R."/>
            <person name="Pangilinan J."/>
            <person name="Park H.-J."/>
            <person name="Ramirez L."/>
            <person name="Alfaro M."/>
            <person name="Sun H."/>
            <person name="Tritt A."/>
            <person name="Yoshinaga Y."/>
            <person name="Zwiers L.-H."/>
            <person name="Turgeon B."/>
            <person name="Goodwin S."/>
            <person name="Spatafora J."/>
            <person name="Crous P."/>
            <person name="Grigoriev I."/>
        </authorList>
    </citation>
    <scope>NUCLEOTIDE SEQUENCE</scope>
    <source>
        <strain evidence="6">CBS 109.77</strain>
    </source>
</reference>
<evidence type="ECO:0000256" key="2">
    <source>
        <dbReference type="ARBA" id="ARBA00022630"/>
    </source>
</evidence>
<evidence type="ECO:0000256" key="4">
    <source>
        <dbReference type="ARBA" id="ARBA00023002"/>
    </source>
</evidence>
<dbReference type="GO" id="GO:0004499">
    <property type="term" value="F:N,N-dimethylaniline monooxygenase activity"/>
    <property type="evidence" value="ECO:0007669"/>
    <property type="project" value="InterPro"/>
</dbReference>
<evidence type="ECO:0000256" key="3">
    <source>
        <dbReference type="ARBA" id="ARBA00022827"/>
    </source>
</evidence>
<keyword evidence="6" id="KW-0503">Monooxygenase</keyword>